<reference evidence="2 3" key="1">
    <citation type="submission" date="2019-04" db="EMBL/GenBank/DDBJ databases">
        <title>Lampropedia sp YIM MLB12 draf genome.</title>
        <authorList>
            <person name="Wang Y.-X."/>
        </authorList>
    </citation>
    <scope>NUCLEOTIDE SEQUENCE [LARGE SCALE GENOMIC DNA]</scope>
    <source>
        <strain evidence="2 3">YIM MLB12</strain>
    </source>
</reference>
<gene>
    <name evidence="2" type="ORF">E8K88_13240</name>
</gene>
<organism evidence="2 3">
    <name type="scientific">Lampropedia aestuarii</name>
    <dbReference type="NCBI Taxonomy" id="2562762"/>
    <lineage>
        <taxon>Bacteria</taxon>
        <taxon>Pseudomonadati</taxon>
        <taxon>Pseudomonadota</taxon>
        <taxon>Betaproteobacteria</taxon>
        <taxon>Burkholderiales</taxon>
        <taxon>Comamonadaceae</taxon>
        <taxon>Lampropedia</taxon>
    </lineage>
</organism>
<comment type="caution">
    <text evidence="2">The sequence shown here is derived from an EMBL/GenBank/DDBJ whole genome shotgun (WGS) entry which is preliminary data.</text>
</comment>
<evidence type="ECO:0000256" key="1">
    <source>
        <dbReference type="SAM" id="MobiDB-lite"/>
    </source>
</evidence>
<dbReference type="Proteomes" id="UP000306236">
    <property type="component" value="Unassembled WGS sequence"/>
</dbReference>
<sequence>MTDNTSLADVARRDGGISVRCAYQSVWAVSICVVLMAAAHAQTAPAPSTPVTTQTMPPVDTAAQGQSEEDEIELLESARDYTFKGSYWLAREVNSWFGDAPFERHGRVSGYVRVNGLWDQRDGSKANVRFRLRVKLPNLQNRAYAFVGQDNKDEIVRDQPAAFTREQMLMRENGRQDQSFFAGLGYDLKDSIDFRIGFRGGLNPYAQARYRKDWQLSPRGIVYFRESLFWSVKDSFGSTTVVDYEHALTSSLIARWSTVGTITRHTHGFEWQSSVGLIKDFPGIRTASIEALVQGNTGEVDVSNYGVRASWRQPVYKEWMFGKVTLGHFWPKDKQLSNRERAWALGASVEMHF</sequence>
<dbReference type="RefSeq" id="WP_136407157.1">
    <property type="nucleotide sequence ID" value="NZ_SSWX01000018.1"/>
</dbReference>
<name>A0A4V3YWN8_9BURK</name>
<proteinExistence type="predicted"/>
<keyword evidence="3" id="KW-1185">Reference proteome</keyword>
<dbReference type="EMBL" id="SSWX01000018">
    <property type="protein sequence ID" value="THJ31992.1"/>
    <property type="molecule type" value="Genomic_DNA"/>
</dbReference>
<evidence type="ECO:0000313" key="3">
    <source>
        <dbReference type="Proteomes" id="UP000306236"/>
    </source>
</evidence>
<dbReference type="AlphaFoldDB" id="A0A4V3YWN8"/>
<dbReference type="OrthoDB" id="6646492at2"/>
<protein>
    <submittedName>
        <fullName evidence="2">Uncharacterized protein</fullName>
    </submittedName>
</protein>
<feature type="region of interest" description="Disordered" evidence="1">
    <location>
        <begin position="46"/>
        <end position="65"/>
    </location>
</feature>
<evidence type="ECO:0000313" key="2">
    <source>
        <dbReference type="EMBL" id="THJ31992.1"/>
    </source>
</evidence>
<accession>A0A4V3YWN8</accession>